<name>A0A7K3WA62_9ACTN</name>
<dbReference type="Pfam" id="PF13692">
    <property type="entry name" value="Glyco_trans_1_4"/>
    <property type="match status" value="1"/>
</dbReference>
<comment type="caution">
    <text evidence="5">The sequence shown here is derived from an EMBL/GenBank/DDBJ whole genome shotgun (WGS) entry which is preliminary data.</text>
</comment>
<evidence type="ECO:0000256" key="1">
    <source>
        <dbReference type="ARBA" id="ARBA00022676"/>
    </source>
</evidence>
<feature type="region of interest" description="Disordered" evidence="3">
    <location>
        <begin position="389"/>
        <end position="431"/>
    </location>
</feature>
<dbReference type="RefSeq" id="WP_152730631.1">
    <property type="nucleotide sequence ID" value="NZ_JAABOZ010000002.1"/>
</dbReference>
<organism evidence="5 6">
    <name type="scientific">Goekera deserti</name>
    <dbReference type="NCBI Taxonomy" id="2497753"/>
    <lineage>
        <taxon>Bacteria</taxon>
        <taxon>Bacillati</taxon>
        <taxon>Actinomycetota</taxon>
        <taxon>Actinomycetes</taxon>
        <taxon>Geodermatophilales</taxon>
        <taxon>Geodermatophilaceae</taxon>
        <taxon>Goekera</taxon>
    </lineage>
</organism>
<proteinExistence type="predicted"/>
<keyword evidence="2 5" id="KW-0808">Transferase</keyword>
<dbReference type="CDD" id="cd03801">
    <property type="entry name" value="GT4_PimA-like"/>
    <property type="match status" value="1"/>
</dbReference>
<dbReference type="AlphaFoldDB" id="A0A7K3WA62"/>
<dbReference type="EMBL" id="JAAGWK010000009">
    <property type="protein sequence ID" value="NEL53341.1"/>
    <property type="molecule type" value="Genomic_DNA"/>
</dbReference>
<evidence type="ECO:0000313" key="5">
    <source>
        <dbReference type="EMBL" id="NEL53341.1"/>
    </source>
</evidence>
<dbReference type="GO" id="GO:0016757">
    <property type="term" value="F:glycosyltransferase activity"/>
    <property type="evidence" value="ECO:0007669"/>
    <property type="project" value="UniProtKB-KW"/>
</dbReference>
<dbReference type="Pfam" id="PF13439">
    <property type="entry name" value="Glyco_transf_4"/>
    <property type="match status" value="1"/>
</dbReference>
<evidence type="ECO:0000256" key="2">
    <source>
        <dbReference type="ARBA" id="ARBA00022679"/>
    </source>
</evidence>
<dbReference type="PANTHER" id="PTHR45947">
    <property type="entry name" value="SULFOQUINOVOSYL TRANSFERASE SQD2"/>
    <property type="match status" value="1"/>
</dbReference>
<keyword evidence="6" id="KW-1185">Reference proteome</keyword>
<dbReference type="InterPro" id="IPR050194">
    <property type="entry name" value="Glycosyltransferase_grp1"/>
</dbReference>
<evidence type="ECO:0000256" key="3">
    <source>
        <dbReference type="SAM" id="MobiDB-lite"/>
    </source>
</evidence>
<dbReference type="Gene3D" id="3.40.50.2000">
    <property type="entry name" value="Glycogen Phosphorylase B"/>
    <property type="match status" value="2"/>
</dbReference>
<dbReference type="InterPro" id="IPR028098">
    <property type="entry name" value="Glyco_trans_4-like_N"/>
</dbReference>
<evidence type="ECO:0000259" key="4">
    <source>
        <dbReference type="Pfam" id="PF13439"/>
    </source>
</evidence>
<dbReference type="SUPFAM" id="SSF53756">
    <property type="entry name" value="UDP-Glycosyltransferase/glycogen phosphorylase"/>
    <property type="match status" value="1"/>
</dbReference>
<dbReference type="Proteomes" id="UP000470470">
    <property type="component" value="Unassembled WGS sequence"/>
</dbReference>
<reference evidence="5 6" key="1">
    <citation type="submission" date="2020-02" db="EMBL/GenBank/DDBJ databases">
        <title>The whole genome sequence of CPCC 205119.</title>
        <authorList>
            <person name="Jiang Z."/>
        </authorList>
    </citation>
    <scope>NUCLEOTIDE SEQUENCE [LARGE SCALE GENOMIC DNA]</scope>
    <source>
        <strain evidence="5 6">CPCC 205119</strain>
    </source>
</reference>
<dbReference type="PANTHER" id="PTHR45947:SF3">
    <property type="entry name" value="SULFOQUINOVOSYL TRANSFERASE SQD2"/>
    <property type="match status" value="1"/>
</dbReference>
<dbReference type="GO" id="GO:1901137">
    <property type="term" value="P:carbohydrate derivative biosynthetic process"/>
    <property type="evidence" value="ECO:0007669"/>
    <property type="project" value="UniProtKB-ARBA"/>
</dbReference>
<keyword evidence="1" id="KW-0328">Glycosyltransferase</keyword>
<evidence type="ECO:0000313" key="6">
    <source>
        <dbReference type="Proteomes" id="UP000470470"/>
    </source>
</evidence>
<sequence>MRVGLVCPYQWDVPGGVQYHVRDLAETLRAQGHHVEVLTPAEHEESLPAEHVTFAGRTVPVPYNGSMASMQFGPISAARVRRWLREGSFDVVHVHEPVSPSVSLLVCMIAKGPIVATFHAASVRSKWLAVIGPWARPWVERISGRIAVSDFARRLQVEHLGGDAVIIPNGVHVDRFAHGPTLPGLTRGGAPLTIGFLGRYDEPRKGLAVLLEAMPAVLAAHPGTRLLIAGRGDAEELHALVGPELGPAVTLLGELSEADKAAFLRSVDVYCAPNLLGESFGVILIEAMAAGAPIVASDLDAFTRVLRGGDAGVLVRRGDPGALAAALVDVLGDPARRAALAAAGSAAARAYDWSVVSERIVAVYETVVLPGAGAVSATEAGTEALLELLPRPPRDGAPVPVDDDDPPGPPDDDPPRPGAPARPVWHRRVRR</sequence>
<accession>A0A7K3WA62</accession>
<feature type="domain" description="Glycosyltransferase subfamily 4-like N-terminal" evidence="4">
    <location>
        <begin position="14"/>
        <end position="175"/>
    </location>
</feature>
<gene>
    <name evidence="5" type="ORF">G1H19_04840</name>
</gene>
<feature type="compositionally biased region" description="Acidic residues" evidence="3">
    <location>
        <begin position="401"/>
        <end position="412"/>
    </location>
</feature>
<protein>
    <submittedName>
        <fullName evidence="5">Glycosyltransferase family 4 protein</fullName>
    </submittedName>
</protein>